<dbReference type="EMBL" id="OX451736">
    <property type="protein sequence ID" value="CAI8587688.1"/>
    <property type="molecule type" value="Genomic_DNA"/>
</dbReference>
<protein>
    <submittedName>
        <fullName evidence="1">Uncharacterized protein</fullName>
    </submittedName>
</protein>
<proteinExistence type="predicted"/>
<reference evidence="1 2" key="1">
    <citation type="submission" date="2023-01" db="EMBL/GenBank/DDBJ databases">
        <authorList>
            <person name="Kreplak J."/>
        </authorList>
    </citation>
    <scope>NUCLEOTIDE SEQUENCE [LARGE SCALE GENOMIC DNA]</scope>
</reference>
<name>A0AAV0YSL4_VICFA</name>
<dbReference type="Proteomes" id="UP001157006">
    <property type="component" value="Chromosome 1L"/>
</dbReference>
<sequence length="110" mass="12366">MVVTHQGSYFSGKEKTNVKKVKKSSRDDKVVFNVYGVKLKGIVISRMVDGQVIGSSPIKRPKEVKKMKLKKLNDHTPITMSDLIRKGVETAMKVSKNTKESFNPRENVST</sequence>
<evidence type="ECO:0000313" key="1">
    <source>
        <dbReference type="EMBL" id="CAI8587688.1"/>
    </source>
</evidence>
<accession>A0AAV0YSL4</accession>
<organism evidence="1 2">
    <name type="scientific">Vicia faba</name>
    <name type="common">Broad bean</name>
    <name type="synonym">Faba vulgaris</name>
    <dbReference type="NCBI Taxonomy" id="3906"/>
    <lineage>
        <taxon>Eukaryota</taxon>
        <taxon>Viridiplantae</taxon>
        <taxon>Streptophyta</taxon>
        <taxon>Embryophyta</taxon>
        <taxon>Tracheophyta</taxon>
        <taxon>Spermatophyta</taxon>
        <taxon>Magnoliopsida</taxon>
        <taxon>eudicotyledons</taxon>
        <taxon>Gunneridae</taxon>
        <taxon>Pentapetalae</taxon>
        <taxon>rosids</taxon>
        <taxon>fabids</taxon>
        <taxon>Fabales</taxon>
        <taxon>Fabaceae</taxon>
        <taxon>Papilionoideae</taxon>
        <taxon>50 kb inversion clade</taxon>
        <taxon>NPAAA clade</taxon>
        <taxon>Hologalegina</taxon>
        <taxon>IRL clade</taxon>
        <taxon>Fabeae</taxon>
        <taxon>Vicia</taxon>
    </lineage>
</organism>
<gene>
    <name evidence="1" type="ORF">VFH_I311880</name>
</gene>
<keyword evidence="2" id="KW-1185">Reference proteome</keyword>
<evidence type="ECO:0000313" key="2">
    <source>
        <dbReference type="Proteomes" id="UP001157006"/>
    </source>
</evidence>
<dbReference type="AlphaFoldDB" id="A0AAV0YSL4"/>